<keyword evidence="1" id="KW-0472">Membrane</keyword>
<gene>
    <name evidence="2" type="ORF">LX16_3528</name>
</gene>
<feature type="transmembrane region" description="Helical" evidence="1">
    <location>
        <begin position="197"/>
        <end position="215"/>
    </location>
</feature>
<name>A0A562V4E9_9ACTN</name>
<dbReference type="RefSeq" id="WP_158645640.1">
    <property type="nucleotide sequence ID" value="NZ_BAABIJ010000002.1"/>
</dbReference>
<dbReference type="AlphaFoldDB" id="A0A562V4E9"/>
<dbReference type="EMBL" id="VLLL01000006">
    <property type="protein sequence ID" value="TWJ12764.1"/>
    <property type="molecule type" value="Genomic_DNA"/>
</dbReference>
<feature type="transmembrane region" description="Helical" evidence="1">
    <location>
        <begin position="325"/>
        <end position="343"/>
    </location>
</feature>
<keyword evidence="1" id="KW-1133">Transmembrane helix</keyword>
<reference evidence="2 3" key="1">
    <citation type="journal article" date="2013" name="Stand. Genomic Sci.">
        <title>Genomic Encyclopedia of Type Strains, Phase I: The one thousand microbial genomes (KMG-I) project.</title>
        <authorList>
            <person name="Kyrpides N.C."/>
            <person name="Woyke T."/>
            <person name="Eisen J.A."/>
            <person name="Garrity G."/>
            <person name="Lilburn T.G."/>
            <person name="Beck B.J."/>
            <person name="Whitman W.B."/>
            <person name="Hugenholtz P."/>
            <person name="Klenk H.P."/>
        </authorList>
    </citation>
    <scope>NUCLEOTIDE SEQUENCE [LARGE SCALE GENOMIC DNA]</scope>
    <source>
        <strain evidence="2 3">DSM 45044</strain>
    </source>
</reference>
<feature type="transmembrane region" description="Helical" evidence="1">
    <location>
        <begin position="222"/>
        <end position="242"/>
    </location>
</feature>
<dbReference type="OrthoDB" id="5241181at2"/>
<sequence length="362" mass="37270">MRHGTVGRPFGGVPAVLLATVFVLVSLWPATAAAHGPSVLTESDYVVTVTGVPDIPGVTVRTVEKGARLEISTTTVTVEVLGYAGEPYAELRPDGLYVNRMSPAAYLNQQADDAEPVPEWASAAQAPQWVKAGDEPRLRWYDHRAHWMSESPPPAVVADPARDHRVMEWTIPLRTGIRLHAVTGTVDWLAPPQTPSWLAGALLLAAATAAAGVAVSRHPGSWWVAAAGSAVAGVAVLFDTAGRAVVSADAEGSWLWQLVSAQAWPALAGLAGVVAAGYAWRRGSGADLGLAVAGAAMALLAGATRFGCFTSAVVPTPWPGEVARVTTLLALGIGAGLAAAGFITMRRGASAGRTDASVGASS</sequence>
<keyword evidence="1" id="KW-0812">Transmembrane</keyword>
<feature type="transmembrane region" description="Helical" evidence="1">
    <location>
        <begin position="290"/>
        <end position="313"/>
    </location>
</feature>
<evidence type="ECO:0000256" key="1">
    <source>
        <dbReference type="SAM" id="Phobius"/>
    </source>
</evidence>
<comment type="caution">
    <text evidence="2">The sequence shown here is derived from an EMBL/GenBank/DDBJ whole genome shotgun (WGS) entry which is preliminary data.</text>
</comment>
<protein>
    <submittedName>
        <fullName evidence="2">Uncharacterized protein</fullName>
    </submittedName>
</protein>
<evidence type="ECO:0000313" key="3">
    <source>
        <dbReference type="Proteomes" id="UP000321617"/>
    </source>
</evidence>
<accession>A0A562V4E9</accession>
<keyword evidence="3" id="KW-1185">Reference proteome</keyword>
<organism evidence="2 3">
    <name type="scientific">Stackebrandtia albiflava</name>
    <dbReference type="NCBI Taxonomy" id="406432"/>
    <lineage>
        <taxon>Bacteria</taxon>
        <taxon>Bacillati</taxon>
        <taxon>Actinomycetota</taxon>
        <taxon>Actinomycetes</taxon>
        <taxon>Glycomycetales</taxon>
        <taxon>Glycomycetaceae</taxon>
        <taxon>Stackebrandtia</taxon>
    </lineage>
</organism>
<proteinExistence type="predicted"/>
<feature type="transmembrane region" description="Helical" evidence="1">
    <location>
        <begin position="254"/>
        <end position="278"/>
    </location>
</feature>
<evidence type="ECO:0000313" key="2">
    <source>
        <dbReference type="EMBL" id="TWJ12764.1"/>
    </source>
</evidence>
<dbReference type="Proteomes" id="UP000321617">
    <property type="component" value="Unassembled WGS sequence"/>
</dbReference>